<dbReference type="Proteomes" id="UP001341840">
    <property type="component" value="Unassembled WGS sequence"/>
</dbReference>
<feature type="domain" description="DNL-type" evidence="3">
    <location>
        <begin position="118"/>
        <end position="166"/>
    </location>
</feature>
<feature type="non-terminal residue" evidence="4">
    <location>
        <position position="1"/>
    </location>
</feature>
<evidence type="ECO:0000256" key="1">
    <source>
        <dbReference type="PROSITE-ProRule" id="PRU00834"/>
    </source>
</evidence>
<dbReference type="Pfam" id="PF05180">
    <property type="entry name" value="zf-DNL"/>
    <property type="match status" value="1"/>
</dbReference>
<reference evidence="4 5" key="1">
    <citation type="journal article" date="2023" name="Plants (Basel)">
        <title>Bridging the Gap: Combining Genomics and Transcriptomics Approaches to Understand Stylosanthes scabra, an Orphan Legume from the Brazilian Caatinga.</title>
        <authorList>
            <person name="Ferreira-Neto J.R.C."/>
            <person name="da Silva M.D."/>
            <person name="Binneck E."/>
            <person name="de Melo N.F."/>
            <person name="da Silva R.H."/>
            <person name="de Melo A.L.T.M."/>
            <person name="Pandolfi V."/>
            <person name="Bustamante F.O."/>
            <person name="Brasileiro-Vidal A.C."/>
            <person name="Benko-Iseppon A.M."/>
        </authorList>
    </citation>
    <scope>NUCLEOTIDE SEQUENCE [LARGE SCALE GENOMIC DNA]</scope>
    <source>
        <tissue evidence="4">Leaves</tissue>
    </source>
</reference>
<protein>
    <recommendedName>
        <fullName evidence="3">DNL-type domain-containing protein</fullName>
    </recommendedName>
</protein>
<dbReference type="PANTHER" id="PTHR20922:SF19">
    <property type="entry name" value="F24J5.3"/>
    <property type="match status" value="1"/>
</dbReference>
<comment type="caution">
    <text evidence="4">The sequence shown here is derived from an EMBL/GenBank/DDBJ whole genome shotgun (WGS) entry which is preliminary data.</text>
</comment>
<sequence length="166" mass="18129">APTAARGRIEKAVTESQPQHRHPSSAGADSLVNALSNKTSFLYIEHNGVPITYGREHTLYRPSFNPPSIVASRLRILLPARLAGPVCTVNGLVGDDSFTSAEPESNNSEEGASIALNLPRRRLLVQFTCNSCGERTERLVNRLAYERGSVFVQQNNDAKRSVSDIN</sequence>
<accession>A0ABU6SLE0</accession>
<keyword evidence="1" id="KW-0862">Zinc</keyword>
<proteinExistence type="predicted"/>
<evidence type="ECO:0000259" key="3">
    <source>
        <dbReference type="PROSITE" id="PS51501"/>
    </source>
</evidence>
<keyword evidence="1" id="KW-0863">Zinc-finger</keyword>
<organism evidence="4 5">
    <name type="scientific">Stylosanthes scabra</name>
    <dbReference type="NCBI Taxonomy" id="79078"/>
    <lineage>
        <taxon>Eukaryota</taxon>
        <taxon>Viridiplantae</taxon>
        <taxon>Streptophyta</taxon>
        <taxon>Embryophyta</taxon>
        <taxon>Tracheophyta</taxon>
        <taxon>Spermatophyta</taxon>
        <taxon>Magnoliopsida</taxon>
        <taxon>eudicotyledons</taxon>
        <taxon>Gunneridae</taxon>
        <taxon>Pentapetalae</taxon>
        <taxon>rosids</taxon>
        <taxon>fabids</taxon>
        <taxon>Fabales</taxon>
        <taxon>Fabaceae</taxon>
        <taxon>Papilionoideae</taxon>
        <taxon>50 kb inversion clade</taxon>
        <taxon>dalbergioids sensu lato</taxon>
        <taxon>Dalbergieae</taxon>
        <taxon>Pterocarpus clade</taxon>
        <taxon>Stylosanthes</taxon>
    </lineage>
</organism>
<dbReference type="EMBL" id="JASCZI010060981">
    <property type="protein sequence ID" value="MED6137100.1"/>
    <property type="molecule type" value="Genomic_DNA"/>
</dbReference>
<feature type="region of interest" description="Disordered" evidence="2">
    <location>
        <begin position="1"/>
        <end position="29"/>
    </location>
</feature>
<evidence type="ECO:0000256" key="2">
    <source>
        <dbReference type="SAM" id="MobiDB-lite"/>
    </source>
</evidence>
<evidence type="ECO:0000313" key="4">
    <source>
        <dbReference type="EMBL" id="MED6137100.1"/>
    </source>
</evidence>
<dbReference type="InterPro" id="IPR024158">
    <property type="entry name" value="Mt_import_TIM15"/>
</dbReference>
<gene>
    <name evidence="4" type="ORF">PIB30_061835</name>
</gene>
<evidence type="ECO:0000313" key="5">
    <source>
        <dbReference type="Proteomes" id="UP001341840"/>
    </source>
</evidence>
<dbReference type="PROSITE" id="PS51501">
    <property type="entry name" value="ZF_DNL"/>
    <property type="match status" value="1"/>
</dbReference>
<keyword evidence="5" id="KW-1185">Reference proteome</keyword>
<dbReference type="InterPro" id="IPR007853">
    <property type="entry name" value="Znf_DNL-typ"/>
</dbReference>
<keyword evidence="1" id="KW-0479">Metal-binding</keyword>
<dbReference type="PANTHER" id="PTHR20922">
    <property type="entry name" value="DNL-TYPE ZINC FINGER PROTEIN"/>
    <property type="match status" value="1"/>
</dbReference>
<name>A0ABU6SLE0_9FABA</name>